<dbReference type="Pfam" id="PF00816">
    <property type="entry name" value="Histone_HNS"/>
    <property type="match status" value="1"/>
</dbReference>
<dbReference type="SMART" id="SM00528">
    <property type="entry name" value="HNS"/>
    <property type="match status" value="1"/>
</dbReference>
<evidence type="ECO:0000313" key="3">
    <source>
        <dbReference type="EMBL" id="MEZ2739147.1"/>
    </source>
</evidence>
<keyword evidence="4" id="KW-1185">Reference proteome</keyword>
<proteinExistence type="predicted"/>
<dbReference type="EMBL" id="JBGJLR010000005">
    <property type="protein sequence ID" value="MEZ2739147.1"/>
    <property type="molecule type" value="Genomic_DNA"/>
</dbReference>
<gene>
    <name evidence="3" type="ORF">ACBP88_06665</name>
</gene>
<dbReference type="Proteomes" id="UP001567350">
    <property type="component" value="Unassembled WGS sequence"/>
</dbReference>
<dbReference type="Gene3D" id="4.10.430.30">
    <property type="match status" value="1"/>
</dbReference>
<evidence type="ECO:0000256" key="1">
    <source>
        <dbReference type="SAM" id="MobiDB-lite"/>
    </source>
</evidence>
<accession>A0ABV4IBJ9</accession>
<feature type="region of interest" description="Disordered" evidence="1">
    <location>
        <begin position="91"/>
        <end position="116"/>
    </location>
</feature>
<dbReference type="InterPro" id="IPR027444">
    <property type="entry name" value="H-NS_C_dom"/>
</dbReference>
<reference evidence="3 4" key="1">
    <citation type="submission" date="2024-08" db="EMBL/GenBank/DDBJ databases">
        <authorList>
            <person name="Feng Z."/>
            <person name="Ronholm J."/>
        </authorList>
    </citation>
    <scope>NUCLEOTIDE SEQUENCE [LARGE SCALE GENOMIC DNA]</scope>
    <source>
        <strain evidence="3 4">4-AB0-8</strain>
    </source>
</reference>
<organism evidence="3 4">
    <name type="scientific">Comamonas jiangduensis</name>
    <dbReference type="NCBI Taxonomy" id="1194168"/>
    <lineage>
        <taxon>Bacteria</taxon>
        <taxon>Pseudomonadati</taxon>
        <taxon>Pseudomonadota</taxon>
        <taxon>Betaproteobacteria</taxon>
        <taxon>Burkholderiales</taxon>
        <taxon>Comamonadaceae</taxon>
        <taxon>Comamonas</taxon>
    </lineage>
</organism>
<feature type="domain" description="DNA-binding protein H-NS-like C-terminal" evidence="2">
    <location>
        <begin position="52"/>
        <end position="91"/>
    </location>
</feature>
<feature type="compositionally biased region" description="Low complexity" evidence="1">
    <location>
        <begin position="99"/>
        <end position="110"/>
    </location>
</feature>
<name>A0ABV4IBJ9_9BURK</name>
<dbReference type="SUPFAM" id="SSF81273">
    <property type="entry name" value="H-NS histone-like proteins"/>
    <property type="match status" value="1"/>
</dbReference>
<dbReference type="RefSeq" id="WP_313605438.1">
    <property type="nucleotide sequence ID" value="NZ_DAMCKS010000017.1"/>
</dbReference>
<evidence type="ECO:0000313" key="4">
    <source>
        <dbReference type="Proteomes" id="UP001567350"/>
    </source>
</evidence>
<evidence type="ECO:0000259" key="2">
    <source>
        <dbReference type="SMART" id="SM00528"/>
    </source>
</evidence>
<sequence length="116" mass="13028">MTQYQELLARKRELDKTIEQIRRTESAAALKTVHELIATFGFTAQQVFPFQPVQKKKVQAKYYDPETGLSWTGRGKAPKWIEGKDRTAYEIAAPRTEPASQSAGQASDSGNPFPIQ</sequence>
<protein>
    <submittedName>
        <fullName evidence="3">H-NS histone family protein</fullName>
    </submittedName>
</protein>
<comment type="caution">
    <text evidence="3">The sequence shown here is derived from an EMBL/GenBank/DDBJ whole genome shotgun (WGS) entry which is preliminary data.</text>
</comment>